<reference evidence="2 3" key="1">
    <citation type="submission" date="2016-11" db="EMBL/GenBank/DDBJ databases">
        <title>Sphingorhabdus sp. LPB0140, isolated from marine environment.</title>
        <authorList>
            <person name="Kim E."/>
            <person name="Yi H."/>
        </authorList>
    </citation>
    <scope>NUCLEOTIDE SEQUENCE [LARGE SCALE GENOMIC DNA]</scope>
    <source>
        <strain evidence="2 3">LPB0140</strain>
    </source>
</reference>
<dbReference type="SUPFAM" id="SSF109854">
    <property type="entry name" value="DinB/YfiT-like putative metalloenzymes"/>
    <property type="match status" value="1"/>
</dbReference>
<proteinExistence type="predicted"/>
<dbReference type="EMBL" id="CP018154">
    <property type="protein sequence ID" value="APG61809.1"/>
    <property type="molecule type" value="Genomic_DNA"/>
</dbReference>
<gene>
    <name evidence="2" type="ORF">LPB140_02010</name>
</gene>
<dbReference type="STRING" id="1913578.LPB140_02010"/>
<dbReference type="KEGG" id="sphl:LPB140_02010"/>
<dbReference type="Pfam" id="PF11716">
    <property type="entry name" value="MDMPI_N"/>
    <property type="match status" value="1"/>
</dbReference>
<dbReference type="NCBIfam" id="TIGR03084">
    <property type="entry name" value="TIGR03084 family metal-binding protein"/>
    <property type="match status" value="1"/>
</dbReference>
<evidence type="ECO:0000259" key="1">
    <source>
        <dbReference type="Pfam" id="PF11716"/>
    </source>
</evidence>
<evidence type="ECO:0000313" key="2">
    <source>
        <dbReference type="EMBL" id="APG61809.1"/>
    </source>
</evidence>
<evidence type="ECO:0000313" key="3">
    <source>
        <dbReference type="Proteomes" id="UP000242561"/>
    </source>
</evidence>
<dbReference type="AlphaFoldDB" id="A0A1L3J9K4"/>
<sequence length="261" mass="29468">MQQAQDFFIENEKISTLIRGLDDAALSMPTKFKNWTIIEIIRHLHMWNVAAHYSLIDEAVFDSFFDDLSDFLSKGELREFEKIFVDGQNGQSMVAIWQDFYPRLFGAFTQIDPKKRVKWAGPSMSAKSSITARLMETWAHGQAIFDILGVLRPERDSTLRNITILGINSLGFNHKIRKLHAPEILPRLTLTAPSGEIWEFGEDENNSIKGSAVGFCQTITQCRNVADTDIIATGPIAQNWMAIAQCFAGRPHDPPKIGTRI</sequence>
<keyword evidence="3" id="KW-1185">Reference proteome</keyword>
<dbReference type="InterPro" id="IPR034660">
    <property type="entry name" value="DinB/YfiT-like"/>
</dbReference>
<dbReference type="InterPro" id="IPR017517">
    <property type="entry name" value="Maleyloyr_isom"/>
</dbReference>
<dbReference type="InterPro" id="IPR024344">
    <property type="entry name" value="MDMPI_metal-binding"/>
</dbReference>
<name>A0A1L3J9K4_9SPHN</name>
<dbReference type="RefSeq" id="WP_072558456.1">
    <property type="nucleotide sequence ID" value="NZ_CP018154.1"/>
</dbReference>
<dbReference type="NCBIfam" id="TIGR03083">
    <property type="entry name" value="maleylpyruvate isomerase family mycothiol-dependent enzyme"/>
    <property type="match status" value="1"/>
</dbReference>
<feature type="domain" description="Mycothiol-dependent maleylpyruvate isomerase metal-binding" evidence="1">
    <location>
        <begin position="12"/>
        <end position="144"/>
    </location>
</feature>
<accession>A0A1L3J9K4</accession>
<organism evidence="2 3">
    <name type="scientific">Sphingorhabdus lutea</name>
    <dbReference type="NCBI Taxonomy" id="1913578"/>
    <lineage>
        <taxon>Bacteria</taxon>
        <taxon>Pseudomonadati</taxon>
        <taxon>Pseudomonadota</taxon>
        <taxon>Alphaproteobacteria</taxon>
        <taxon>Sphingomonadales</taxon>
        <taxon>Sphingomonadaceae</taxon>
        <taxon>Sphingorhabdus</taxon>
    </lineage>
</organism>
<dbReference type="InterPro" id="IPR017518">
    <property type="entry name" value="CHP03084"/>
</dbReference>
<protein>
    <submittedName>
        <fullName evidence="2">TIGR03084 family protein</fullName>
    </submittedName>
</protein>
<dbReference type="Proteomes" id="UP000242561">
    <property type="component" value="Chromosome"/>
</dbReference>
<dbReference type="Gene3D" id="1.20.120.450">
    <property type="entry name" value="dinb family like domain"/>
    <property type="match status" value="1"/>
</dbReference>
<dbReference type="OrthoDB" id="113180at2"/>
<dbReference type="GO" id="GO:0046872">
    <property type="term" value="F:metal ion binding"/>
    <property type="evidence" value="ECO:0007669"/>
    <property type="project" value="InterPro"/>
</dbReference>